<keyword evidence="1" id="KW-0812">Transmembrane</keyword>
<dbReference type="AlphaFoldDB" id="A0A5E6SZA9"/>
<evidence type="ECO:0000313" key="4">
    <source>
        <dbReference type="Proteomes" id="UP000326595"/>
    </source>
</evidence>
<keyword evidence="1" id="KW-0472">Membrane</keyword>
<dbReference type="EMBL" id="OZ024668">
    <property type="protein sequence ID" value="CAK9892395.1"/>
    <property type="molecule type" value="Genomic_DNA"/>
</dbReference>
<sequence length="246" mass="27582">MPSITSRMSLGEKFTLVISVLSFIVGFFGLALSESVSNLYSDAKIFATKDSSNLNSLTGQEGYIGVITISNRGISASEKMKLVISFDSTPPKYEVTSDEEISKSETNGNDIKIFLDRLSKDAKIKFTMYSKLPISYRIQYIDNKGKGPIELEDHSKQDNIKEIILLLVTIISILVIFYIFRRHAETLVTEKINSHYIELQSKISELRDEIGNIEILISEPSNSSAPITEETSKGFTQRLADFMLKT</sequence>
<dbReference type="EMBL" id="CABVHG010000013">
    <property type="protein sequence ID" value="VVM86419.1"/>
    <property type="molecule type" value="Genomic_DNA"/>
</dbReference>
<proteinExistence type="predicted"/>
<evidence type="ECO:0000313" key="3">
    <source>
        <dbReference type="EMBL" id="VVM86419.1"/>
    </source>
</evidence>
<gene>
    <name evidence="3" type="ORF">PS652_02553</name>
    <name evidence="2" type="ORF">PS652_05260</name>
</gene>
<feature type="transmembrane region" description="Helical" evidence="1">
    <location>
        <begin position="163"/>
        <end position="180"/>
    </location>
</feature>
<organism evidence="3">
    <name type="scientific">Pseudomonas fluorescens</name>
    <dbReference type="NCBI Taxonomy" id="294"/>
    <lineage>
        <taxon>Bacteria</taxon>
        <taxon>Pseudomonadati</taxon>
        <taxon>Pseudomonadota</taxon>
        <taxon>Gammaproteobacteria</taxon>
        <taxon>Pseudomonadales</taxon>
        <taxon>Pseudomonadaceae</taxon>
        <taxon>Pseudomonas</taxon>
    </lineage>
</organism>
<keyword evidence="1" id="KW-1133">Transmembrane helix</keyword>
<reference evidence="3" key="1">
    <citation type="submission" date="2019-09" db="EMBL/GenBank/DDBJ databases">
        <authorList>
            <person name="Chandra G."/>
            <person name="Truman W A."/>
        </authorList>
    </citation>
    <scope>NUCLEOTIDE SEQUENCE [LARGE SCALE GENOMIC DNA]</scope>
    <source>
        <strain evidence="3">PS652</strain>
    </source>
</reference>
<evidence type="ECO:0000256" key="1">
    <source>
        <dbReference type="SAM" id="Phobius"/>
    </source>
</evidence>
<reference evidence="2 4" key="2">
    <citation type="submission" date="2024-03" db="EMBL/GenBank/DDBJ databases">
        <authorList>
            <person name="Alaster D. Moffat"/>
            <person name="Govind Chandra"/>
            <person name="Andrew W. Truman"/>
        </authorList>
    </citation>
    <scope>NUCLEOTIDE SEQUENCE [LARGE SCALE GENOMIC DNA]</scope>
    <source>
        <strain evidence="2">PS652</strain>
    </source>
</reference>
<name>A0A5E6SZA9_PSEFL</name>
<dbReference type="RefSeq" id="WP_150776905.1">
    <property type="nucleotide sequence ID" value="NZ_OZ024668.1"/>
</dbReference>
<dbReference type="Proteomes" id="UP000326595">
    <property type="component" value="Chromosome"/>
</dbReference>
<evidence type="ECO:0000313" key="2">
    <source>
        <dbReference type="EMBL" id="CAK9892395.1"/>
    </source>
</evidence>
<accession>A0A5E6SZA9</accession>
<protein>
    <submittedName>
        <fullName evidence="3">Uncharacterized protein</fullName>
    </submittedName>
</protein>